<evidence type="ECO:0000313" key="4">
    <source>
        <dbReference type="Proteomes" id="UP000179807"/>
    </source>
</evidence>
<dbReference type="AlphaFoldDB" id="A0A1J4KV72"/>
<keyword evidence="1" id="KW-0472">Membrane</keyword>
<evidence type="ECO:0000256" key="2">
    <source>
        <dbReference type="SAM" id="SignalP"/>
    </source>
</evidence>
<dbReference type="EMBL" id="MLAK01000323">
    <property type="protein sequence ID" value="OHT14792.1"/>
    <property type="molecule type" value="Genomic_DNA"/>
</dbReference>
<keyword evidence="4" id="KW-1185">Reference proteome</keyword>
<organism evidence="3 4">
    <name type="scientific">Tritrichomonas foetus</name>
    <dbReference type="NCBI Taxonomy" id="1144522"/>
    <lineage>
        <taxon>Eukaryota</taxon>
        <taxon>Metamonada</taxon>
        <taxon>Parabasalia</taxon>
        <taxon>Tritrichomonadida</taxon>
        <taxon>Tritrichomonadidae</taxon>
        <taxon>Tritrichomonas</taxon>
    </lineage>
</organism>
<keyword evidence="1" id="KW-1133">Transmembrane helix</keyword>
<name>A0A1J4KV72_9EUKA</name>
<proteinExistence type="predicted"/>
<dbReference type="VEuPathDB" id="TrichDB:TRFO_42895"/>
<dbReference type="RefSeq" id="XP_068367928.1">
    <property type="nucleotide sequence ID" value="XM_068514537.1"/>
</dbReference>
<dbReference type="Proteomes" id="UP000179807">
    <property type="component" value="Unassembled WGS sequence"/>
</dbReference>
<keyword evidence="1" id="KW-0812">Transmembrane</keyword>
<protein>
    <recommendedName>
        <fullName evidence="5">Right handed beta helix domain-containing protein</fullName>
    </recommendedName>
</protein>
<sequence length="884" mass="99787">MLILLLCLKLLNNKQIKEMCTFADGHKSEKYEIISSCEVTNNEYSSGYSPLFFTTWVPESINIQIIDVKFSSIRGGNQKCIIDICGENVAEETILNIDIQNCEFQENTMTGLILHGENTILNAQNCKFLHNDMTYSSTDQESCIGAVYSFISCTVKNCTFDQNFFLYGHLLISGQGDAFLENLNFSNQIRSHELSISNAKNATIKDCTFCPTIDEANIVIGLASVEGGCIINNCTFLINNIDEASIGYHISIYQTNVTFTEVNIFQTFNSECQKVWKISRQEYVNTGEIQEYNDACSSTQSSIPDTPSISPTFSLSLSQSIEPTFPPTSVETQAITDIEPSTDVESIKPSTDEESIKPSIVPDPNHTLPIYEIHNNCADKNDYCLTPDIIPIIDLNKLEKLNSTFYFKVFVLMKDSQILNLSNLNQGNNVNITGIGQSQSKIYFDAQSNGANIGFLYFEKIEIFPVNYTIFCENLTLMSGVTIANGEKINLPSEKNFIINELGYIPSFTIADFTNITILTKFTNFILITEEYVMLSETTISEEFYYLPKGNGHIFLMTHAEYIHLQIDKSCRILNIIPHGKNTTIDSLASHKDEKFRLKIPSLDQIVYLKYPYKHIPLEIDDSCGSLYLEVHNSTKEDHLQDNINISSLTIMDEFNIFIPSDSQSLSINVLTLKVGIYVKCSLNVLHTDQLANDIILSTKTIIVEDNTNGFIMNKNLVSENITINENSFLHFDLTPLFIDNIQIDIIYGDAFHQKSPIITFEGQLEISSVYFHLSPGSHFSTENTKTKIKIIKMSEKQCKQSKLVDELSIYEKDYLDNFIIAKIISENNKSWKYIVIIVVSAIGGVVLVVCLIIVGVYLKRKRPKEWKPIFDSDVSPNPLVHEQ</sequence>
<feature type="chain" id="PRO_5012136556" description="Right handed beta helix domain-containing protein" evidence="2">
    <location>
        <begin position="17"/>
        <end position="884"/>
    </location>
</feature>
<evidence type="ECO:0000256" key="1">
    <source>
        <dbReference type="SAM" id="Phobius"/>
    </source>
</evidence>
<reference evidence="3" key="1">
    <citation type="submission" date="2016-10" db="EMBL/GenBank/DDBJ databases">
        <authorList>
            <person name="Benchimol M."/>
            <person name="Almeida L.G."/>
            <person name="Vasconcelos A.T."/>
            <person name="Perreira-Neves A."/>
            <person name="Rosa I.A."/>
            <person name="Tasca T."/>
            <person name="Bogo M.R."/>
            <person name="de Souza W."/>
        </authorList>
    </citation>
    <scope>NUCLEOTIDE SEQUENCE [LARGE SCALE GENOMIC DNA]</scope>
    <source>
        <strain evidence="3">K</strain>
    </source>
</reference>
<feature type="signal peptide" evidence="2">
    <location>
        <begin position="1"/>
        <end position="16"/>
    </location>
</feature>
<accession>A0A1J4KV72</accession>
<evidence type="ECO:0008006" key="5">
    <source>
        <dbReference type="Google" id="ProtNLM"/>
    </source>
</evidence>
<evidence type="ECO:0000313" key="3">
    <source>
        <dbReference type="EMBL" id="OHT14792.1"/>
    </source>
</evidence>
<keyword evidence="2" id="KW-0732">Signal</keyword>
<feature type="transmembrane region" description="Helical" evidence="1">
    <location>
        <begin position="834"/>
        <end position="859"/>
    </location>
</feature>
<comment type="caution">
    <text evidence="3">The sequence shown here is derived from an EMBL/GenBank/DDBJ whole genome shotgun (WGS) entry which is preliminary data.</text>
</comment>
<gene>
    <name evidence="3" type="ORF">TRFO_42895</name>
</gene>
<dbReference type="GeneID" id="94849241"/>